<dbReference type="Proteomes" id="UP000589520">
    <property type="component" value="Unassembled WGS sequence"/>
</dbReference>
<dbReference type="EMBL" id="JACCCW010000002">
    <property type="protein sequence ID" value="NYF80495.1"/>
    <property type="molecule type" value="Genomic_DNA"/>
</dbReference>
<evidence type="ECO:0000313" key="2">
    <source>
        <dbReference type="Proteomes" id="UP000589520"/>
    </source>
</evidence>
<organism evidence="1 2">
    <name type="scientific">Granulicella arctica</name>
    <dbReference type="NCBI Taxonomy" id="940613"/>
    <lineage>
        <taxon>Bacteria</taxon>
        <taxon>Pseudomonadati</taxon>
        <taxon>Acidobacteriota</taxon>
        <taxon>Terriglobia</taxon>
        <taxon>Terriglobales</taxon>
        <taxon>Acidobacteriaceae</taxon>
        <taxon>Granulicella</taxon>
    </lineage>
</organism>
<keyword evidence="2" id="KW-1185">Reference proteome</keyword>
<comment type="caution">
    <text evidence="1">The sequence shown here is derived from an EMBL/GenBank/DDBJ whole genome shotgun (WGS) entry which is preliminary data.</text>
</comment>
<sequence>MACPDFAGSLAAPRICIITIFVSRENLRARLGDTNELNILVPGKNFHKTESVPVDKTYDRKADRRELGICVLIQTG</sequence>
<proteinExistence type="predicted"/>
<gene>
    <name evidence="1" type="ORF">HDF17_002815</name>
</gene>
<reference evidence="1 2" key="1">
    <citation type="submission" date="2020-07" db="EMBL/GenBank/DDBJ databases">
        <title>Genomic Encyclopedia of Type Strains, Phase IV (KMG-V): Genome sequencing to study the core and pangenomes of soil and plant-associated prokaryotes.</title>
        <authorList>
            <person name="Whitman W."/>
        </authorList>
    </citation>
    <scope>NUCLEOTIDE SEQUENCE [LARGE SCALE GENOMIC DNA]</scope>
    <source>
        <strain evidence="1 2">X4EP2</strain>
    </source>
</reference>
<accession>A0A7Y9PIF2</accession>
<evidence type="ECO:0000313" key="1">
    <source>
        <dbReference type="EMBL" id="NYF80495.1"/>
    </source>
</evidence>
<dbReference type="AlphaFoldDB" id="A0A7Y9PIF2"/>
<name>A0A7Y9PIF2_9BACT</name>
<protein>
    <submittedName>
        <fullName evidence="1">Uncharacterized protein</fullName>
    </submittedName>
</protein>